<feature type="region of interest" description="Disordered" evidence="9">
    <location>
        <begin position="402"/>
        <end position="423"/>
    </location>
</feature>
<proteinExistence type="inferred from homology"/>
<evidence type="ECO:0000256" key="2">
    <source>
        <dbReference type="ARBA" id="ARBA00007853"/>
    </source>
</evidence>
<dbReference type="CDD" id="cd10017">
    <property type="entry name" value="B3_DNA"/>
    <property type="match status" value="1"/>
</dbReference>
<evidence type="ECO:0000313" key="13">
    <source>
        <dbReference type="Proteomes" id="UP001420932"/>
    </source>
</evidence>
<dbReference type="InterPro" id="IPR044835">
    <property type="entry name" value="ARF_plant"/>
</dbReference>
<dbReference type="Pfam" id="PF02362">
    <property type="entry name" value="B3"/>
    <property type="match status" value="1"/>
</dbReference>
<evidence type="ECO:0000256" key="4">
    <source>
        <dbReference type="ARBA" id="ARBA00023125"/>
    </source>
</evidence>
<dbReference type="SUPFAM" id="SSF54277">
    <property type="entry name" value="CAD &amp; PB1 domains"/>
    <property type="match status" value="1"/>
</dbReference>
<comment type="subunit">
    <text evidence="8">Homodimers and heterodimers.</text>
</comment>
<dbReference type="PROSITE" id="PS50863">
    <property type="entry name" value="B3"/>
    <property type="match status" value="1"/>
</dbReference>
<evidence type="ECO:0000259" key="11">
    <source>
        <dbReference type="PROSITE" id="PS51745"/>
    </source>
</evidence>
<keyword evidence="4 8" id="KW-0238">DNA-binding</keyword>
<comment type="caution">
    <text evidence="12">The sequence shown here is derived from an EMBL/GenBank/DDBJ whole genome shotgun (WGS) entry which is preliminary data.</text>
</comment>
<dbReference type="Gene3D" id="3.10.20.90">
    <property type="entry name" value="Phosphatidylinositol 3-kinase Catalytic Subunit, Chain A, domain 1"/>
    <property type="match status" value="1"/>
</dbReference>
<evidence type="ECO:0000256" key="8">
    <source>
        <dbReference type="RuleBase" id="RU004561"/>
    </source>
</evidence>
<dbReference type="GO" id="GO:0006355">
    <property type="term" value="P:regulation of DNA-templated transcription"/>
    <property type="evidence" value="ECO:0007669"/>
    <property type="project" value="InterPro"/>
</dbReference>
<organism evidence="12 13">
    <name type="scientific">Stephania yunnanensis</name>
    <dbReference type="NCBI Taxonomy" id="152371"/>
    <lineage>
        <taxon>Eukaryota</taxon>
        <taxon>Viridiplantae</taxon>
        <taxon>Streptophyta</taxon>
        <taxon>Embryophyta</taxon>
        <taxon>Tracheophyta</taxon>
        <taxon>Spermatophyta</taxon>
        <taxon>Magnoliopsida</taxon>
        <taxon>Ranunculales</taxon>
        <taxon>Menispermaceae</taxon>
        <taxon>Menispermoideae</taxon>
        <taxon>Cissampelideae</taxon>
        <taxon>Stephania</taxon>
    </lineage>
</organism>
<keyword evidence="3 8" id="KW-0805">Transcription regulation</keyword>
<dbReference type="FunFam" id="2.40.330.10:FF:000001">
    <property type="entry name" value="Auxin response factor"/>
    <property type="match status" value="1"/>
</dbReference>
<dbReference type="SUPFAM" id="SSF101936">
    <property type="entry name" value="DNA-binding pseudobarrel domain"/>
    <property type="match status" value="1"/>
</dbReference>
<gene>
    <name evidence="12" type="ORF">Syun_001048</name>
</gene>
<accession>A0AAP0Q6Q7</accession>
<feature type="domain" description="PB1" evidence="11">
    <location>
        <begin position="669"/>
        <end position="751"/>
    </location>
</feature>
<evidence type="ECO:0000256" key="5">
    <source>
        <dbReference type="ARBA" id="ARBA00023163"/>
    </source>
</evidence>
<comment type="subcellular location">
    <subcellularLocation>
        <location evidence="1 8">Nucleus</location>
    </subcellularLocation>
</comment>
<dbReference type="Gene3D" id="2.40.330.10">
    <property type="entry name" value="DNA-binding pseudobarrel domain"/>
    <property type="match status" value="1"/>
</dbReference>
<reference evidence="12 13" key="1">
    <citation type="submission" date="2024-01" db="EMBL/GenBank/DDBJ databases">
        <title>Genome assemblies of Stephania.</title>
        <authorList>
            <person name="Yang L."/>
        </authorList>
    </citation>
    <scope>NUCLEOTIDE SEQUENCE [LARGE SCALE GENOMIC DNA]</scope>
    <source>
        <strain evidence="12">YNDBR</strain>
        <tissue evidence="12">Leaf</tissue>
    </source>
</reference>
<dbReference type="FunFam" id="2.30.30.1040:FF:000001">
    <property type="entry name" value="Auxin response factor"/>
    <property type="match status" value="1"/>
</dbReference>
<evidence type="ECO:0000256" key="3">
    <source>
        <dbReference type="ARBA" id="ARBA00023015"/>
    </source>
</evidence>
<dbReference type="GO" id="GO:0003677">
    <property type="term" value="F:DNA binding"/>
    <property type="evidence" value="ECO:0007669"/>
    <property type="project" value="UniProtKB-KW"/>
</dbReference>
<evidence type="ECO:0000259" key="10">
    <source>
        <dbReference type="PROSITE" id="PS50863"/>
    </source>
</evidence>
<feature type="domain" description="TF-B3" evidence="10">
    <location>
        <begin position="163"/>
        <end position="265"/>
    </location>
</feature>
<dbReference type="InterPro" id="IPR010525">
    <property type="entry name" value="ARF_dom"/>
</dbReference>
<dbReference type="GO" id="GO:0009734">
    <property type="term" value="P:auxin-activated signaling pathway"/>
    <property type="evidence" value="ECO:0007669"/>
    <property type="project" value="UniProtKB-KW"/>
</dbReference>
<dbReference type="Proteomes" id="UP001420932">
    <property type="component" value="Unassembled WGS sequence"/>
</dbReference>
<feature type="region of interest" description="Disordered" evidence="9">
    <location>
        <begin position="775"/>
        <end position="797"/>
    </location>
</feature>
<dbReference type="Gene3D" id="2.30.30.1040">
    <property type="match status" value="1"/>
</dbReference>
<dbReference type="InterPro" id="IPR053793">
    <property type="entry name" value="PB1-like"/>
</dbReference>
<dbReference type="Pfam" id="PF06507">
    <property type="entry name" value="ARF_AD"/>
    <property type="match status" value="1"/>
</dbReference>
<keyword evidence="13" id="KW-1185">Reference proteome</keyword>
<dbReference type="PANTHER" id="PTHR31384:SF102">
    <property type="entry name" value="AUXIN RESPONSE FACTOR 4"/>
    <property type="match status" value="1"/>
</dbReference>
<keyword evidence="7 8" id="KW-0927">Auxin signaling pathway</keyword>
<keyword evidence="6 8" id="KW-0539">Nucleus</keyword>
<dbReference type="SMART" id="SM01019">
    <property type="entry name" value="B3"/>
    <property type="match status" value="1"/>
</dbReference>
<keyword evidence="5 8" id="KW-0804">Transcription</keyword>
<evidence type="ECO:0000256" key="1">
    <source>
        <dbReference type="ARBA" id="ARBA00004123"/>
    </source>
</evidence>
<feature type="compositionally biased region" description="Polar residues" evidence="9">
    <location>
        <begin position="780"/>
        <end position="797"/>
    </location>
</feature>
<evidence type="ECO:0000256" key="7">
    <source>
        <dbReference type="ARBA" id="ARBA00023294"/>
    </source>
</evidence>
<sequence length="797" mass="88978">MEIDLNHAVKDGDFEKHGGGNWCSLSPSSSASCSSSSNSVVPSVPSSIYFELWHACAGPLTSLPKKGSLVVYFPQGHLEQAAASASNFPCLDVPAFGLHPQIFCRVVNVQLLANKENDEVYTQVTLLPQSELEERNLEINGHEELGVEEGNGGFLSKSTPHMFCKTLTASDTSTHGGFSVPRRAAEDCFPPLDYKQQRPSQELVAKDLHGVEWRFRHIYRGQPRRHLLTTGWSIFVSQKNLVSGDAVLFLRGDNGELRLGIRRAGRPRNSLPSSLLSDQHTHLNILSSIANAITTKSMFHIFYCPRCRASPAEFVIPYQKYVKCFSHPVAIGMRFKMRFEKDDTADRRCSGVITGIGDLDPHKWHDSKWRCLKVRWDEELVSDHQDRVSPWEIEPFVSLPGMTSPSAPRLKKPRTSLMPSSPDNHLAGGTGFLESDESVRSSKVLQGQEKVIFGQPQHDGDRINHPLEFEMHKFTGTGSVPRNISEPSKEPLTTYTGFMESSRFQKVLQGQEIFPYEVLHGGTRLDNIAWKKNDLGCNMFNMYQRPHPNFYPFVSENIGNIYATKNEKYEMKCDSIQPYLTGFEGGSVPPNVSSIQRMFPGIVREDVCNPSATKIVLEQRPSENLTPSIDVDPKNHAELSNATNSGCKLFGFSLTGEMSTSNSQSSSRRSCTKVHKQGNLVGRAVDLSRLNSYDDLLCELEHLFNMEGLLRDPEKGWQVVYTDSENDMVVVGDDPWHEFCEIVSKIHIYTKEEVEKLTVGMTSDDTHSCLEEAPTAMDASKSSSVGQPDSSPTVIRI</sequence>
<dbReference type="GO" id="GO:0005634">
    <property type="term" value="C:nucleus"/>
    <property type="evidence" value="ECO:0007669"/>
    <property type="project" value="UniProtKB-SubCell"/>
</dbReference>
<protein>
    <recommendedName>
        <fullName evidence="8">Auxin response factor</fullName>
    </recommendedName>
</protein>
<dbReference type="InterPro" id="IPR003340">
    <property type="entry name" value="B3_DNA-bd"/>
</dbReference>
<dbReference type="InterPro" id="IPR015300">
    <property type="entry name" value="DNA-bd_pseudobarrel_sf"/>
</dbReference>
<evidence type="ECO:0000256" key="6">
    <source>
        <dbReference type="ARBA" id="ARBA00023242"/>
    </source>
</evidence>
<comment type="similarity">
    <text evidence="2 8">Belongs to the ARF family.</text>
</comment>
<dbReference type="PANTHER" id="PTHR31384">
    <property type="entry name" value="AUXIN RESPONSE FACTOR 4-RELATED"/>
    <property type="match status" value="1"/>
</dbReference>
<evidence type="ECO:0000256" key="9">
    <source>
        <dbReference type="SAM" id="MobiDB-lite"/>
    </source>
</evidence>
<comment type="function">
    <text evidence="8">Auxin response factors (ARFs) are transcriptional factors that bind specifically to the DNA sequence 5'-TGTCTC-3' found in the auxin-responsive promoter elements (AuxREs).</text>
</comment>
<evidence type="ECO:0000313" key="12">
    <source>
        <dbReference type="EMBL" id="KAK9168908.1"/>
    </source>
</evidence>
<name>A0AAP0Q6Q7_9MAGN</name>
<dbReference type="AlphaFoldDB" id="A0AAP0Q6Q7"/>
<dbReference type="PROSITE" id="PS51745">
    <property type="entry name" value="PB1"/>
    <property type="match status" value="1"/>
</dbReference>
<dbReference type="FunFam" id="3.10.20.90:FF:000047">
    <property type="entry name" value="Auxin response factor"/>
    <property type="match status" value="1"/>
</dbReference>
<dbReference type="EMBL" id="JBBNAF010000001">
    <property type="protein sequence ID" value="KAK9168908.1"/>
    <property type="molecule type" value="Genomic_DNA"/>
</dbReference>